<organism evidence="1 2">
    <name type="scientific">Sphaerimonospora thailandensis</name>
    <dbReference type="NCBI Taxonomy" id="795644"/>
    <lineage>
        <taxon>Bacteria</taxon>
        <taxon>Bacillati</taxon>
        <taxon>Actinomycetota</taxon>
        <taxon>Actinomycetes</taxon>
        <taxon>Streptosporangiales</taxon>
        <taxon>Streptosporangiaceae</taxon>
        <taxon>Sphaerimonospora</taxon>
    </lineage>
</organism>
<dbReference type="Proteomes" id="UP000610966">
    <property type="component" value="Unassembled WGS sequence"/>
</dbReference>
<dbReference type="EMBL" id="BOOG01000017">
    <property type="protein sequence ID" value="GIH69760.1"/>
    <property type="molecule type" value="Genomic_DNA"/>
</dbReference>
<comment type="caution">
    <text evidence="1">The sequence shown here is derived from an EMBL/GenBank/DDBJ whole genome shotgun (WGS) entry which is preliminary data.</text>
</comment>
<evidence type="ECO:0000313" key="1">
    <source>
        <dbReference type="EMBL" id="GIH69760.1"/>
    </source>
</evidence>
<evidence type="ECO:0000313" key="2">
    <source>
        <dbReference type="Proteomes" id="UP000610966"/>
    </source>
</evidence>
<accession>A0A8J3R7F7</accession>
<sequence>MFDDDDDVPAMKARFEAAALALAKRVDPGRMRELAERIERTGTFSWMVEAVPPEHEEAARAVLDIVFDLEDFSTQTAGAYLRGIAAGFEHHQACCR</sequence>
<keyword evidence="2" id="KW-1185">Reference proteome</keyword>
<gene>
    <name evidence="1" type="ORF">Mth01_20130</name>
</gene>
<dbReference type="AlphaFoldDB" id="A0A8J3R7F7"/>
<proteinExistence type="predicted"/>
<name>A0A8J3R7F7_9ACTN</name>
<reference evidence="1" key="1">
    <citation type="submission" date="2021-01" db="EMBL/GenBank/DDBJ databases">
        <title>Whole genome shotgun sequence of Sphaerimonospora thailandensis NBRC 107569.</title>
        <authorList>
            <person name="Komaki H."/>
            <person name="Tamura T."/>
        </authorList>
    </citation>
    <scope>NUCLEOTIDE SEQUENCE</scope>
    <source>
        <strain evidence="1">NBRC 107569</strain>
    </source>
</reference>
<protein>
    <submittedName>
        <fullName evidence="1">Uncharacterized protein</fullName>
    </submittedName>
</protein>
<dbReference type="RefSeq" id="WP_204014921.1">
    <property type="nucleotide sequence ID" value="NZ_BOOG01000017.1"/>
</dbReference>